<protein>
    <submittedName>
        <fullName evidence="1">Uncharacterized protein</fullName>
    </submittedName>
</protein>
<dbReference type="EMBL" id="JAHRIP010078060">
    <property type="protein sequence ID" value="MEQ2312051.1"/>
    <property type="molecule type" value="Genomic_DNA"/>
</dbReference>
<evidence type="ECO:0000313" key="1">
    <source>
        <dbReference type="EMBL" id="MEQ2312051.1"/>
    </source>
</evidence>
<name>A0ABV1A1C7_9TELE</name>
<reference evidence="1 2" key="1">
    <citation type="submission" date="2021-06" db="EMBL/GenBank/DDBJ databases">
        <authorList>
            <person name="Palmer J.M."/>
        </authorList>
    </citation>
    <scope>NUCLEOTIDE SEQUENCE [LARGE SCALE GENOMIC DNA]</scope>
    <source>
        <strain evidence="1 2">AS_MEX2019</strain>
        <tissue evidence="1">Muscle</tissue>
    </source>
</reference>
<gene>
    <name evidence="1" type="ORF">AMECASPLE_027031</name>
</gene>
<comment type="caution">
    <text evidence="1">The sequence shown here is derived from an EMBL/GenBank/DDBJ whole genome shotgun (WGS) entry which is preliminary data.</text>
</comment>
<proteinExistence type="predicted"/>
<evidence type="ECO:0000313" key="2">
    <source>
        <dbReference type="Proteomes" id="UP001469553"/>
    </source>
</evidence>
<keyword evidence="2" id="KW-1185">Reference proteome</keyword>
<organism evidence="1 2">
    <name type="scientific">Ameca splendens</name>
    <dbReference type="NCBI Taxonomy" id="208324"/>
    <lineage>
        <taxon>Eukaryota</taxon>
        <taxon>Metazoa</taxon>
        <taxon>Chordata</taxon>
        <taxon>Craniata</taxon>
        <taxon>Vertebrata</taxon>
        <taxon>Euteleostomi</taxon>
        <taxon>Actinopterygii</taxon>
        <taxon>Neopterygii</taxon>
        <taxon>Teleostei</taxon>
        <taxon>Neoteleostei</taxon>
        <taxon>Acanthomorphata</taxon>
        <taxon>Ovalentaria</taxon>
        <taxon>Atherinomorphae</taxon>
        <taxon>Cyprinodontiformes</taxon>
        <taxon>Goodeidae</taxon>
        <taxon>Ameca</taxon>
    </lineage>
</organism>
<accession>A0ABV1A1C7</accession>
<sequence length="147" mass="16866">MKGSSLIETSCGGRSRCWAEPALPAWWGGPSLQAEHRNIQVTFKTAAQTCLKLYREKTRLSGQKPKMVNVDLTDLCDLKLSQVMITRTSYYPLLKCVYAKQEVLSINPYKIYLILKKKCSSQLREETWRDLDGAHYWLVVNVQAKHT</sequence>
<dbReference type="Proteomes" id="UP001469553">
    <property type="component" value="Unassembled WGS sequence"/>
</dbReference>